<dbReference type="GO" id="GO:0006506">
    <property type="term" value="P:GPI anchor biosynthetic process"/>
    <property type="evidence" value="ECO:0007669"/>
    <property type="project" value="InterPro"/>
</dbReference>
<dbReference type="InterPro" id="IPR004843">
    <property type="entry name" value="Calcineurin-like_PHP"/>
</dbReference>
<dbReference type="InterPro" id="IPR029052">
    <property type="entry name" value="Metallo-depent_PP-like"/>
</dbReference>
<evidence type="ECO:0000256" key="5">
    <source>
        <dbReference type="SAM" id="Phobius"/>
    </source>
</evidence>
<evidence type="ECO:0000256" key="2">
    <source>
        <dbReference type="ARBA" id="ARBA00022692"/>
    </source>
</evidence>
<evidence type="ECO:0000313" key="8">
    <source>
        <dbReference type="Proteomes" id="UP000494256"/>
    </source>
</evidence>
<feature type="transmembrane region" description="Helical" evidence="5">
    <location>
        <begin position="322"/>
        <end position="340"/>
    </location>
</feature>
<dbReference type="AlphaFoldDB" id="A0A8S0ZAT6"/>
<dbReference type="GO" id="GO:0016020">
    <property type="term" value="C:membrane"/>
    <property type="evidence" value="ECO:0007669"/>
    <property type="project" value="UniProtKB-SubCell"/>
</dbReference>
<evidence type="ECO:0000256" key="1">
    <source>
        <dbReference type="ARBA" id="ARBA00004141"/>
    </source>
</evidence>
<feature type="transmembrane region" description="Helical" evidence="5">
    <location>
        <begin position="12"/>
        <end position="30"/>
    </location>
</feature>
<comment type="caution">
    <text evidence="7">The sequence shown here is derived from an EMBL/GenBank/DDBJ whole genome shotgun (WGS) entry which is preliminary data.</text>
</comment>
<keyword evidence="3 5" id="KW-1133">Transmembrane helix</keyword>
<dbReference type="SUPFAM" id="SSF56300">
    <property type="entry name" value="Metallo-dependent phosphatases"/>
    <property type="match status" value="1"/>
</dbReference>
<organism evidence="7 8">
    <name type="scientific">Arctia plantaginis</name>
    <name type="common">Wood tiger moth</name>
    <name type="synonym">Phalaena plantaginis</name>
    <dbReference type="NCBI Taxonomy" id="874455"/>
    <lineage>
        <taxon>Eukaryota</taxon>
        <taxon>Metazoa</taxon>
        <taxon>Ecdysozoa</taxon>
        <taxon>Arthropoda</taxon>
        <taxon>Hexapoda</taxon>
        <taxon>Insecta</taxon>
        <taxon>Pterygota</taxon>
        <taxon>Neoptera</taxon>
        <taxon>Endopterygota</taxon>
        <taxon>Lepidoptera</taxon>
        <taxon>Glossata</taxon>
        <taxon>Ditrysia</taxon>
        <taxon>Noctuoidea</taxon>
        <taxon>Erebidae</taxon>
        <taxon>Arctiinae</taxon>
        <taxon>Arctia</taxon>
    </lineage>
</organism>
<keyword evidence="4 5" id="KW-0472">Membrane</keyword>
<dbReference type="GO" id="GO:0016787">
    <property type="term" value="F:hydrolase activity"/>
    <property type="evidence" value="ECO:0007669"/>
    <property type="project" value="InterPro"/>
</dbReference>
<dbReference type="PANTHER" id="PTHR13315">
    <property type="entry name" value="METALLO PHOSPHOESTERASE RELATED"/>
    <property type="match status" value="1"/>
</dbReference>
<reference evidence="7 8" key="1">
    <citation type="submission" date="2020-04" db="EMBL/GenBank/DDBJ databases">
        <authorList>
            <person name="Wallbank WR R."/>
            <person name="Pardo Diaz C."/>
            <person name="Kozak K."/>
            <person name="Martin S."/>
            <person name="Jiggins C."/>
            <person name="Moest M."/>
            <person name="Warren A I."/>
            <person name="Byers J.R.P. K."/>
            <person name="Montejo-Kovacevich G."/>
            <person name="Yen C E."/>
        </authorList>
    </citation>
    <scope>NUCLEOTIDE SEQUENCE [LARGE SCALE GENOMIC DNA]</scope>
</reference>
<name>A0A8S0ZAT6_ARCPL</name>
<feature type="domain" description="Calcineurin-like phosphoesterase" evidence="6">
    <location>
        <begin position="49"/>
        <end position="233"/>
    </location>
</feature>
<evidence type="ECO:0000256" key="4">
    <source>
        <dbReference type="ARBA" id="ARBA00023136"/>
    </source>
</evidence>
<dbReference type="Proteomes" id="UP000494256">
    <property type="component" value="Unassembled WGS sequence"/>
</dbReference>
<keyword evidence="2 5" id="KW-0812">Transmembrane</keyword>
<proteinExistence type="predicted"/>
<accession>A0A8S0ZAT6</accession>
<protein>
    <recommendedName>
        <fullName evidence="6">Calcineurin-like phosphoesterase domain-containing protein</fullName>
    </recommendedName>
</protein>
<dbReference type="InterPro" id="IPR033308">
    <property type="entry name" value="PGAP5/Cdc1/Ted1"/>
</dbReference>
<feature type="transmembrane region" description="Helical" evidence="5">
    <location>
        <begin position="283"/>
        <end position="316"/>
    </location>
</feature>
<comment type="subcellular location">
    <subcellularLocation>
        <location evidence="1">Membrane</location>
        <topology evidence="1">Multi-pass membrane protein</topology>
    </subcellularLocation>
</comment>
<dbReference type="Pfam" id="PF00149">
    <property type="entry name" value="Metallophos"/>
    <property type="match status" value="1"/>
</dbReference>
<gene>
    <name evidence="7" type="ORF">APLA_LOCUS4563</name>
</gene>
<dbReference type="GO" id="GO:0005783">
    <property type="term" value="C:endoplasmic reticulum"/>
    <property type="evidence" value="ECO:0007669"/>
    <property type="project" value="TreeGrafter"/>
</dbReference>
<dbReference type="EMBL" id="CADEBD010000288">
    <property type="protein sequence ID" value="CAB3230358.1"/>
    <property type="molecule type" value="Genomic_DNA"/>
</dbReference>
<evidence type="ECO:0000313" key="7">
    <source>
        <dbReference type="EMBL" id="CAB3230358.1"/>
    </source>
</evidence>
<evidence type="ECO:0000256" key="3">
    <source>
        <dbReference type="ARBA" id="ARBA00022989"/>
    </source>
</evidence>
<dbReference type="Gene3D" id="3.60.21.10">
    <property type="match status" value="1"/>
</dbReference>
<evidence type="ECO:0000259" key="6">
    <source>
        <dbReference type="Pfam" id="PF00149"/>
    </source>
</evidence>
<dbReference type="OrthoDB" id="7381781at2759"/>
<dbReference type="PANTHER" id="PTHR13315:SF4">
    <property type="entry name" value="METALLOPHOSPHOESTERASE, ISOFORM E"/>
    <property type="match status" value="1"/>
</dbReference>
<sequence length="376" mass="44181">MFIRRSTTVKYFIAAFLGAAIYCEWFIYLVQPQYWTDLDCSEHDSTCTKILFIADPQIQGEYAVSPPLSYLINWDSDRYLKSTFKVVVKYFKPDVLVFLGDLMDEGSISSIVQFHSYVKRLANIFEVDHQVLQVWVQGDNDIGGENEPIRHDKIAEFEKVFQQPSIIYYRNVSFYKVNAITNTHPQKSDTDEAHENNFKIVVSHYPVTLRHMFGLQVYNAIRPNIFFCAHEHESKYVKETKELKDRKVTWFENPKSTLSLAFNDESLYEVYVPTCSYRMGTSYIGYGAAVLGIGCLYVILFGFLNFLIIKLVLIFIYCFNRYYNLLHFIYWILFILNNKYKAVRWASNKQKYTSFDFGTANTIKGYKMETYFKLFS</sequence>